<keyword evidence="3" id="KW-1185">Reference proteome</keyword>
<name>A0A1S2YWN3_CICAR</name>
<dbReference type="RefSeq" id="XP_004511104.1">
    <property type="nucleotide sequence ID" value="XM_004511047.1"/>
</dbReference>
<feature type="domain" description="Putative plant transposon protein" evidence="2">
    <location>
        <begin position="373"/>
        <end position="549"/>
    </location>
</feature>
<gene>
    <name evidence="4" type="primary">LOC101492141</name>
</gene>
<feature type="compositionally biased region" description="Low complexity" evidence="1">
    <location>
        <begin position="272"/>
        <end position="319"/>
    </location>
</feature>
<feature type="compositionally biased region" description="Low complexity" evidence="1">
    <location>
        <begin position="178"/>
        <end position="188"/>
    </location>
</feature>
<evidence type="ECO:0000313" key="3">
    <source>
        <dbReference type="Proteomes" id="UP000087171"/>
    </source>
</evidence>
<evidence type="ECO:0000259" key="2">
    <source>
        <dbReference type="Pfam" id="PF20167"/>
    </source>
</evidence>
<accession>A0A1S2YWN3</accession>
<dbReference type="Pfam" id="PF20167">
    <property type="entry name" value="Transposase_32"/>
    <property type="match status" value="1"/>
</dbReference>
<feature type="region of interest" description="Disordered" evidence="1">
    <location>
        <begin position="131"/>
        <end position="320"/>
    </location>
</feature>
<dbReference type="OrthoDB" id="848707at2759"/>
<organism evidence="3 4">
    <name type="scientific">Cicer arietinum</name>
    <name type="common">Chickpea</name>
    <name type="synonym">Garbanzo</name>
    <dbReference type="NCBI Taxonomy" id="3827"/>
    <lineage>
        <taxon>Eukaryota</taxon>
        <taxon>Viridiplantae</taxon>
        <taxon>Streptophyta</taxon>
        <taxon>Embryophyta</taxon>
        <taxon>Tracheophyta</taxon>
        <taxon>Spermatophyta</taxon>
        <taxon>Magnoliopsida</taxon>
        <taxon>eudicotyledons</taxon>
        <taxon>Gunneridae</taxon>
        <taxon>Pentapetalae</taxon>
        <taxon>rosids</taxon>
        <taxon>fabids</taxon>
        <taxon>Fabales</taxon>
        <taxon>Fabaceae</taxon>
        <taxon>Papilionoideae</taxon>
        <taxon>50 kb inversion clade</taxon>
        <taxon>NPAAA clade</taxon>
        <taxon>Hologalegina</taxon>
        <taxon>IRL clade</taxon>
        <taxon>Cicereae</taxon>
        <taxon>Cicer</taxon>
    </lineage>
</organism>
<protein>
    <submittedName>
        <fullName evidence="4">Uncharacterized protein LOC101492141</fullName>
    </submittedName>
</protein>
<feature type="compositionally biased region" description="Polar residues" evidence="1">
    <location>
        <begin position="144"/>
        <end position="164"/>
    </location>
</feature>
<dbReference type="STRING" id="3827.A0A1S2YWN3"/>
<sequence>MAHTKKSARKNAYPCSLSSSSPSSESIQRSPSPPPRPIPPHISFDTSFSDYLSSSPENNLNLPINPNPLSIILPPLYTCPPPNLAQVLPHLRKPTIPKRRSMRVQHGIGTSKSSPEKPFYFIISDYETDDSSDTPLRTKKAQTKPITPSKSSFFFEPSQSTPANQKRRLINEIFSSLPKPSQPTTQSKKTTKHSMKTKTTMTITQFLARNKLNNPQRKKMFAPKQNLKLTKPASPEHSPFLQCSPTPNPEHSPVRIPSRSPQKERSPHQECSSAKPFSPSHSPKHSSPVHTPSPSSKSKHSPTSECSSSSTFESSKPSPLTKKIQTKHFLSFHQKTPKISKTNGLNALLESGEFLYLINLINGNVVQHHTDALGWTSFLKTSKHYYLDVVRAFYYNATTFPDKSLIISTIKVIKIRLTPAILASILQLPTEGPSVFGNKWYSTLNLKETKVLSDLFQECSTRYLSTYLKPLLKVFNNMSQHTLLPHCGSHEYVSANDALIIYHLLNCKRLNLPRVIIQHMIYAATKDYKKNTIPYGMILTKIFRHFGIPLSTEKSLIKISKFSTNNLSHMRKTFSEQHYNSMSTSTRSGDYSFENMAHRTTRSQAGNSTSPLHLIPLQVPNPGKSSSSEGSSPSLAS</sequence>
<feature type="compositionally biased region" description="Low complexity" evidence="1">
    <location>
        <begin position="625"/>
        <end position="637"/>
    </location>
</feature>
<feature type="region of interest" description="Disordered" evidence="1">
    <location>
        <begin position="1"/>
        <end position="56"/>
    </location>
</feature>
<feature type="compositionally biased region" description="Low complexity" evidence="1">
    <location>
        <begin position="14"/>
        <end position="30"/>
    </location>
</feature>
<reference evidence="3" key="1">
    <citation type="journal article" date="2013" name="Nat. Biotechnol.">
        <title>Draft genome sequence of chickpea (Cicer arietinum) provides a resource for trait improvement.</title>
        <authorList>
            <person name="Varshney R.K."/>
            <person name="Song C."/>
            <person name="Saxena R.K."/>
            <person name="Azam S."/>
            <person name="Yu S."/>
            <person name="Sharpe A.G."/>
            <person name="Cannon S."/>
            <person name="Baek J."/>
            <person name="Rosen B.D."/>
            <person name="Tar'an B."/>
            <person name="Millan T."/>
            <person name="Zhang X."/>
            <person name="Ramsay L.D."/>
            <person name="Iwata A."/>
            <person name="Wang Y."/>
            <person name="Nelson W."/>
            <person name="Farmer A.D."/>
            <person name="Gaur P.M."/>
            <person name="Soderlund C."/>
            <person name="Penmetsa R.V."/>
            <person name="Xu C."/>
            <person name="Bharti A.K."/>
            <person name="He W."/>
            <person name="Winter P."/>
            <person name="Zhao S."/>
            <person name="Hane J.K."/>
            <person name="Carrasquilla-Garcia N."/>
            <person name="Condie J.A."/>
            <person name="Upadhyaya H.D."/>
            <person name="Luo M.C."/>
            <person name="Thudi M."/>
            <person name="Gowda C.L."/>
            <person name="Singh N.P."/>
            <person name="Lichtenzveig J."/>
            <person name="Gali K.K."/>
            <person name="Rubio J."/>
            <person name="Nadarajan N."/>
            <person name="Dolezel J."/>
            <person name="Bansal K.C."/>
            <person name="Xu X."/>
            <person name="Edwards D."/>
            <person name="Zhang G."/>
            <person name="Kahl G."/>
            <person name="Gil J."/>
            <person name="Singh K.B."/>
            <person name="Datta S.K."/>
            <person name="Jackson S.A."/>
            <person name="Wang J."/>
            <person name="Cook D.R."/>
        </authorList>
    </citation>
    <scope>NUCLEOTIDE SEQUENCE [LARGE SCALE GENOMIC DNA]</scope>
    <source>
        <strain evidence="3">cv. CDC Frontier</strain>
    </source>
</reference>
<dbReference type="PaxDb" id="3827-XP_004511104.1"/>
<feature type="region of interest" description="Disordered" evidence="1">
    <location>
        <begin position="602"/>
        <end position="637"/>
    </location>
</feature>
<evidence type="ECO:0000313" key="4">
    <source>
        <dbReference type="RefSeq" id="XP_004511104.1"/>
    </source>
</evidence>
<proteinExistence type="predicted"/>
<dbReference type="eggNOG" id="ENOG502SW7E">
    <property type="taxonomic scope" value="Eukaryota"/>
</dbReference>
<evidence type="ECO:0000256" key="1">
    <source>
        <dbReference type="SAM" id="MobiDB-lite"/>
    </source>
</evidence>
<dbReference type="Proteomes" id="UP000087171">
    <property type="component" value="Chromosome Ca7"/>
</dbReference>
<reference evidence="4" key="2">
    <citation type="submission" date="2025-08" db="UniProtKB">
        <authorList>
            <consortium name="RefSeq"/>
        </authorList>
    </citation>
    <scope>IDENTIFICATION</scope>
    <source>
        <tissue evidence="4">Etiolated seedlings</tissue>
    </source>
</reference>
<feature type="compositionally biased region" description="Polar residues" evidence="1">
    <location>
        <begin position="602"/>
        <end position="611"/>
    </location>
</feature>
<dbReference type="AlphaFoldDB" id="A0A1S2YWN3"/>
<feature type="compositionally biased region" description="Pro residues" evidence="1">
    <location>
        <begin position="31"/>
        <end position="40"/>
    </location>
</feature>
<dbReference type="InterPro" id="IPR046796">
    <property type="entry name" value="Transposase_32_dom"/>
</dbReference>